<keyword evidence="8" id="KW-1185">Reference proteome</keyword>
<keyword evidence="4 5" id="KW-0472">Membrane</keyword>
<dbReference type="GO" id="GO:0016020">
    <property type="term" value="C:membrane"/>
    <property type="evidence" value="ECO:0007669"/>
    <property type="project" value="UniProtKB-SubCell"/>
</dbReference>
<dbReference type="RefSeq" id="WP_073034438.1">
    <property type="nucleotide sequence ID" value="NZ_BMLR01000004.1"/>
</dbReference>
<dbReference type="Pfam" id="PF07298">
    <property type="entry name" value="NnrU"/>
    <property type="match status" value="1"/>
</dbReference>
<proteinExistence type="predicted"/>
<evidence type="ECO:0000313" key="8">
    <source>
        <dbReference type="Proteomes" id="UP000183974"/>
    </source>
</evidence>
<evidence type="ECO:0000256" key="1">
    <source>
        <dbReference type="ARBA" id="ARBA00004141"/>
    </source>
</evidence>
<dbReference type="EMBL" id="FRBR01000004">
    <property type="protein sequence ID" value="SHL61361.1"/>
    <property type="molecule type" value="Genomic_DNA"/>
</dbReference>
<evidence type="ECO:0000259" key="6">
    <source>
        <dbReference type="Pfam" id="PF07298"/>
    </source>
</evidence>
<dbReference type="AlphaFoldDB" id="A0A1M7C2C1"/>
<organism evidence="7 8">
    <name type="scientific">Roseovarius pacificus</name>
    <dbReference type="NCBI Taxonomy" id="337701"/>
    <lineage>
        <taxon>Bacteria</taxon>
        <taxon>Pseudomonadati</taxon>
        <taxon>Pseudomonadota</taxon>
        <taxon>Alphaproteobacteria</taxon>
        <taxon>Rhodobacterales</taxon>
        <taxon>Roseobacteraceae</taxon>
        <taxon>Roseovarius</taxon>
    </lineage>
</organism>
<keyword evidence="2 5" id="KW-0812">Transmembrane</keyword>
<evidence type="ECO:0000256" key="4">
    <source>
        <dbReference type="ARBA" id="ARBA00023136"/>
    </source>
</evidence>
<evidence type="ECO:0000313" key="7">
    <source>
        <dbReference type="EMBL" id="SHL61361.1"/>
    </source>
</evidence>
<feature type="transmembrane region" description="Helical" evidence="5">
    <location>
        <begin position="72"/>
        <end position="90"/>
    </location>
</feature>
<feature type="transmembrane region" description="Helical" evidence="5">
    <location>
        <begin position="34"/>
        <end position="51"/>
    </location>
</feature>
<dbReference type="InterPro" id="IPR009915">
    <property type="entry name" value="NnrU_dom"/>
</dbReference>
<dbReference type="STRING" id="337701.SAMN05444398_10480"/>
<comment type="subcellular location">
    <subcellularLocation>
        <location evidence="1">Membrane</location>
        <topology evidence="1">Multi-pass membrane protein</topology>
    </subcellularLocation>
</comment>
<gene>
    <name evidence="7" type="ORF">SAMN05444398_10480</name>
</gene>
<feature type="transmembrane region" description="Helical" evidence="5">
    <location>
        <begin position="155"/>
        <end position="175"/>
    </location>
</feature>
<dbReference type="Proteomes" id="UP000183974">
    <property type="component" value="Unassembled WGS sequence"/>
</dbReference>
<evidence type="ECO:0000256" key="5">
    <source>
        <dbReference type="SAM" id="Phobius"/>
    </source>
</evidence>
<protein>
    <submittedName>
        <fullName evidence="7">NnrU protein</fullName>
    </submittedName>
</protein>
<evidence type="ECO:0000256" key="3">
    <source>
        <dbReference type="ARBA" id="ARBA00022989"/>
    </source>
</evidence>
<accession>A0A1M7C2C1</accession>
<evidence type="ECO:0000256" key="2">
    <source>
        <dbReference type="ARBA" id="ARBA00022692"/>
    </source>
</evidence>
<feature type="transmembrane region" description="Helical" evidence="5">
    <location>
        <begin position="116"/>
        <end position="135"/>
    </location>
</feature>
<dbReference type="OrthoDB" id="5293641at2"/>
<sequence length="181" mass="19410">MTYLILGLVLWTAGHVFKRIAPDMRAGMGHAGRGLAALIILAGVVLMVIGYRAADGAVLWGRHPATVGINNLLMLLSVYMFAAAGMKTALARKMRHPMLGGVKVWALAHLLVNGDVPSFVLFGGLLAWAVVEMIVINRAHPDWTPPAPAPRRKEVIAVVASVVLYGVIAALHYHFGYPVFG</sequence>
<keyword evidence="3 5" id="KW-1133">Transmembrane helix</keyword>
<reference evidence="7 8" key="1">
    <citation type="submission" date="2016-11" db="EMBL/GenBank/DDBJ databases">
        <authorList>
            <person name="Jaros S."/>
            <person name="Januszkiewicz K."/>
            <person name="Wedrychowicz H."/>
        </authorList>
    </citation>
    <scope>NUCLEOTIDE SEQUENCE [LARGE SCALE GENOMIC DNA]</scope>
    <source>
        <strain evidence="7 8">DSM 29589</strain>
    </source>
</reference>
<feature type="domain" description="NnrU" evidence="6">
    <location>
        <begin position="4"/>
        <end position="175"/>
    </location>
</feature>
<name>A0A1M7C2C1_9RHOB</name>